<evidence type="ECO:0000313" key="6">
    <source>
        <dbReference type="EMBL" id="CAL6076950.1"/>
    </source>
</evidence>
<evidence type="ECO:0000313" key="2">
    <source>
        <dbReference type="EMBL" id="CAI9939922.1"/>
    </source>
</evidence>
<dbReference type="EMBL" id="CAXDID020000322">
    <property type="protein sequence ID" value="CAL6076950.1"/>
    <property type="molecule type" value="Genomic_DNA"/>
</dbReference>
<feature type="transmembrane region" description="Helical" evidence="1">
    <location>
        <begin position="12"/>
        <end position="31"/>
    </location>
</feature>
<organism evidence="2">
    <name type="scientific">Hexamita inflata</name>
    <dbReference type="NCBI Taxonomy" id="28002"/>
    <lineage>
        <taxon>Eukaryota</taxon>
        <taxon>Metamonada</taxon>
        <taxon>Diplomonadida</taxon>
        <taxon>Hexamitidae</taxon>
        <taxon>Hexamitinae</taxon>
        <taxon>Hexamita</taxon>
    </lineage>
</organism>
<evidence type="ECO:0000313" key="4">
    <source>
        <dbReference type="EMBL" id="CAI9963920.1"/>
    </source>
</evidence>
<dbReference type="EMBL" id="CATOUU010000971">
    <property type="protein sequence ID" value="CAI9963918.1"/>
    <property type="molecule type" value="Genomic_DNA"/>
</dbReference>
<name>A0AA86PKH8_9EUKA</name>
<dbReference type="Proteomes" id="UP001642409">
    <property type="component" value="Unassembled WGS sequence"/>
</dbReference>
<reference evidence="2" key="1">
    <citation type="submission" date="2023-06" db="EMBL/GenBank/DDBJ databases">
        <authorList>
            <person name="Kurt Z."/>
        </authorList>
    </citation>
    <scope>NUCLEOTIDE SEQUENCE</scope>
</reference>
<evidence type="ECO:0000256" key="1">
    <source>
        <dbReference type="SAM" id="Phobius"/>
    </source>
</evidence>
<keyword evidence="1" id="KW-0472">Membrane</keyword>
<feature type="transmembrane region" description="Helical" evidence="1">
    <location>
        <begin position="43"/>
        <end position="66"/>
    </location>
</feature>
<evidence type="ECO:0000313" key="7">
    <source>
        <dbReference type="EMBL" id="CAL6076954.1"/>
    </source>
</evidence>
<gene>
    <name evidence="2" type="ORF">HINF_LOCUS27567</name>
    <name evidence="5" type="ORF">HINF_LOCUS43824</name>
    <name evidence="3" type="ORF">HINF_LOCUS51563</name>
    <name evidence="4" type="ORF">HINF_LOCUS51565</name>
    <name evidence="6" type="ORF">HINF_LOCUS57937</name>
    <name evidence="7" type="ORF">HINF_LOCUS57939</name>
</gene>
<comment type="caution">
    <text evidence="2">The sequence shown here is derived from an EMBL/GenBank/DDBJ whole genome shotgun (WGS) entry which is preliminary data.</text>
</comment>
<dbReference type="EMBL" id="CATOUU010000669">
    <property type="protein sequence ID" value="CAI9939922.1"/>
    <property type="molecule type" value="Genomic_DNA"/>
</dbReference>
<protein>
    <submittedName>
        <fullName evidence="5">Hypothetical_protein</fullName>
    </submittedName>
</protein>
<dbReference type="EMBL" id="CAXDID020000184">
    <property type="protein sequence ID" value="CAL6050307.1"/>
    <property type="molecule type" value="Genomic_DNA"/>
</dbReference>
<keyword evidence="1" id="KW-1133">Transmembrane helix</keyword>
<evidence type="ECO:0000313" key="5">
    <source>
        <dbReference type="EMBL" id="CAL6050307.1"/>
    </source>
</evidence>
<reference evidence="5 8" key="2">
    <citation type="submission" date="2024-07" db="EMBL/GenBank/DDBJ databases">
        <authorList>
            <person name="Akdeniz Z."/>
        </authorList>
    </citation>
    <scope>NUCLEOTIDE SEQUENCE [LARGE SCALE GENOMIC DNA]</scope>
</reference>
<proteinExistence type="predicted"/>
<sequence length="115" mass="13055">MSLITIIIHNSIALGMNAVTIASVVLLLYNVKYSVFTHLKYNLVSGIGQTLPCCLIVQFYFLRILLLLNSSAIVIMEHQKCDLQLIVKFTKKNQPDFKPEHNRVISYFVTSQTPI</sequence>
<dbReference type="EMBL" id="CAXDID020000322">
    <property type="protein sequence ID" value="CAL6076954.1"/>
    <property type="molecule type" value="Genomic_DNA"/>
</dbReference>
<keyword evidence="8" id="KW-1185">Reference proteome</keyword>
<dbReference type="AlphaFoldDB" id="A0AA86PKH8"/>
<dbReference type="EMBL" id="CATOUU010000971">
    <property type="protein sequence ID" value="CAI9963920.1"/>
    <property type="molecule type" value="Genomic_DNA"/>
</dbReference>
<evidence type="ECO:0000313" key="3">
    <source>
        <dbReference type="EMBL" id="CAI9963918.1"/>
    </source>
</evidence>
<keyword evidence="1" id="KW-0812">Transmembrane</keyword>
<evidence type="ECO:0000313" key="8">
    <source>
        <dbReference type="Proteomes" id="UP001642409"/>
    </source>
</evidence>
<accession>A0AA86PKH8</accession>